<dbReference type="PANTHER" id="PTHR14269">
    <property type="entry name" value="CDP-DIACYLGLYCEROL--GLYCEROL-3-PHOSPHATE 3-PHOSPHATIDYLTRANSFERASE-RELATED"/>
    <property type="match status" value="1"/>
</dbReference>
<dbReference type="Gene3D" id="1.20.120.1760">
    <property type="match status" value="1"/>
</dbReference>
<dbReference type="PANTHER" id="PTHR14269:SF11">
    <property type="entry name" value="CDP-DIACYLGLYCEROL--GLYCEROL-3-PHOSPHATE 3-PHOSPHATIDYLTRANSFERASE"/>
    <property type="match status" value="1"/>
</dbReference>
<name>A0AAJ2ZFT1_9ACTN</name>
<dbReference type="GO" id="GO:0016020">
    <property type="term" value="C:membrane"/>
    <property type="evidence" value="ECO:0007669"/>
    <property type="project" value="UniProtKB-SubCell"/>
</dbReference>
<evidence type="ECO:0000256" key="5">
    <source>
        <dbReference type="ARBA" id="ARBA00022692"/>
    </source>
</evidence>
<dbReference type="Pfam" id="PF01066">
    <property type="entry name" value="CDP-OH_P_transf"/>
    <property type="match status" value="1"/>
</dbReference>
<feature type="compositionally biased region" description="Polar residues" evidence="12">
    <location>
        <begin position="1"/>
        <end position="10"/>
    </location>
</feature>
<proteinExistence type="inferred from homology"/>
<keyword evidence="9" id="KW-0594">Phospholipid biosynthesis</keyword>
<keyword evidence="16" id="KW-1185">Reference proteome</keyword>
<evidence type="ECO:0000256" key="3">
    <source>
        <dbReference type="ARBA" id="ARBA00022516"/>
    </source>
</evidence>
<reference evidence="15 16" key="1">
    <citation type="submission" date="2019-10" db="EMBL/GenBank/DDBJ databases">
        <title>Genome Sequence of Micromonospora terminaliae DSM 101760.</title>
        <authorList>
            <person name="Guo L."/>
        </authorList>
    </citation>
    <scope>NUCLEOTIDE SEQUENCE [LARGE SCALE GENOMIC DNA]</scope>
    <source>
        <strain evidence="15 16">DSM 101760</strain>
    </source>
</reference>
<keyword evidence="5 13" id="KW-0812">Transmembrane</keyword>
<evidence type="ECO:0000313" key="14">
    <source>
        <dbReference type="EMBL" id="NES28118.1"/>
    </source>
</evidence>
<keyword evidence="8 13" id="KW-0472">Membrane</keyword>
<feature type="transmembrane region" description="Helical" evidence="13">
    <location>
        <begin position="26"/>
        <end position="48"/>
    </location>
</feature>
<keyword evidence="4 11" id="KW-0808">Transferase</keyword>
<evidence type="ECO:0000256" key="12">
    <source>
        <dbReference type="SAM" id="MobiDB-lite"/>
    </source>
</evidence>
<evidence type="ECO:0000313" key="16">
    <source>
        <dbReference type="Proteomes" id="UP000402241"/>
    </source>
</evidence>
<dbReference type="InterPro" id="IPR000462">
    <property type="entry name" value="CDP-OH_P_trans"/>
</dbReference>
<evidence type="ECO:0000256" key="9">
    <source>
        <dbReference type="ARBA" id="ARBA00023209"/>
    </source>
</evidence>
<keyword evidence="6 13" id="KW-1133">Transmembrane helix</keyword>
<sequence>MQSHSWTHTRQPPPQLRRTGSSRRHLPNALSIGRILITPIFGVTLIQAGDGHSWRAGALFGAAALTDQIDGWLARRWRAESRLGALVDPLADKLIIGTAMVVLMHAGRIPEVAFALVLLRQGVLWGARAYSRGRYGFPVSRMARASAWVLYASLWLIIITPPGTRWPLGLFWVGIALALAEVWPYTQVLRRHSRRPSDTVPGAADLVDQGGQLRDRRDAAWTRV</sequence>
<evidence type="ECO:0000256" key="7">
    <source>
        <dbReference type="ARBA" id="ARBA00023098"/>
    </source>
</evidence>
<keyword evidence="7" id="KW-0443">Lipid metabolism</keyword>
<dbReference type="InterPro" id="IPR043130">
    <property type="entry name" value="CDP-OH_PTrfase_TM_dom"/>
</dbReference>
<dbReference type="GO" id="GO:0016780">
    <property type="term" value="F:phosphotransferase activity, for other substituted phosphate groups"/>
    <property type="evidence" value="ECO:0007669"/>
    <property type="project" value="InterPro"/>
</dbReference>
<dbReference type="PROSITE" id="PS00379">
    <property type="entry name" value="CDP_ALCOHOL_P_TRANSF"/>
    <property type="match status" value="1"/>
</dbReference>
<evidence type="ECO:0000313" key="17">
    <source>
        <dbReference type="Proteomes" id="UP000477779"/>
    </source>
</evidence>
<gene>
    <name evidence="14" type="ORF">G3561_11250</name>
    <name evidence="15" type="ORF">GCE86_08780</name>
</gene>
<feature type="transmembrane region" description="Helical" evidence="13">
    <location>
        <begin position="85"/>
        <end position="106"/>
    </location>
</feature>
<dbReference type="RefSeq" id="WP_154226481.1">
    <property type="nucleotide sequence ID" value="NZ_CP045309.1"/>
</dbReference>
<keyword evidence="3" id="KW-0444">Lipid biosynthesis</keyword>
<organism evidence="14 17">
    <name type="scientific">Micromonospora terminaliae</name>
    <dbReference type="NCBI Taxonomy" id="1914461"/>
    <lineage>
        <taxon>Bacteria</taxon>
        <taxon>Bacillati</taxon>
        <taxon>Actinomycetota</taxon>
        <taxon>Actinomycetes</taxon>
        <taxon>Micromonosporales</taxon>
        <taxon>Micromonosporaceae</taxon>
        <taxon>Micromonospora</taxon>
    </lineage>
</organism>
<dbReference type="Proteomes" id="UP000402241">
    <property type="component" value="Chromosome"/>
</dbReference>
<dbReference type="GO" id="GO:0046474">
    <property type="term" value="P:glycerophospholipid biosynthetic process"/>
    <property type="evidence" value="ECO:0007669"/>
    <property type="project" value="TreeGrafter"/>
</dbReference>
<feature type="region of interest" description="Disordered" evidence="12">
    <location>
        <begin position="1"/>
        <end position="23"/>
    </location>
</feature>
<protein>
    <submittedName>
        <fullName evidence="14">CDP-alcohol phosphatidyltransferase family protein</fullName>
    </submittedName>
</protein>
<dbReference type="EMBL" id="JAAHBZ010000003">
    <property type="protein sequence ID" value="NES28118.1"/>
    <property type="molecule type" value="Genomic_DNA"/>
</dbReference>
<dbReference type="AlphaFoldDB" id="A0AAJ2ZFT1"/>
<dbReference type="Proteomes" id="UP000477779">
    <property type="component" value="Unassembled WGS sequence"/>
</dbReference>
<evidence type="ECO:0000256" key="11">
    <source>
        <dbReference type="RuleBase" id="RU003750"/>
    </source>
</evidence>
<evidence type="ECO:0000256" key="10">
    <source>
        <dbReference type="ARBA" id="ARBA00023264"/>
    </source>
</evidence>
<comment type="similarity">
    <text evidence="2 11">Belongs to the CDP-alcohol phosphatidyltransferase class-I family.</text>
</comment>
<dbReference type="EMBL" id="CP045309">
    <property type="protein sequence ID" value="QGL47136.1"/>
    <property type="molecule type" value="Genomic_DNA"/>
</dbReference>
<keyword evidence="10" id="KW-1208">Phospholipid metabolism</keyword>
<evidence type="ECO:0000256" key="13">
    <source>
        <dbReference type="SAM" id="Phobius"/>
    </source>
</evidence>
<feature type="transmembrane region" description="Helical" evidence="13">
    <location>
        <begin position="166"/>
        <end position="185"/>
    </location>
</feature>
<evidence type="ECO:0000313" key="15">
    <source>
        <dbReference type="EMBL" id="QGL47136.1"/>
    </source>
</evidence>
<feature type="transmembrane region" description="Helical" evidence="13">
    <location>
        <begin position="142"/>
        <end position="160"/>
    </location>
</feature>
<evidence type="ECO:0000256" key="2">
    <source>
        <dbReference type="ARBA" id="ARBA00010441"/>
    </source>
</evidence>
<comment type="subcellular location">
    <subcellularLocation>
        <location evidence="1">Membrane</location>
        <topology evidence="1">Multi-pass membrane protein</topology>
    </subcellularLocation>
</comment>
<evidence type="ECO:0000256" key="6">
    <source>
        <dbReference type="ARBA" id="ARBA00022989"/>
    </source>
</evidence>
<evidence type="ECO:0000256" key="4">
    <source>
        <dbReference type="ARBA" id="ARBA00022679"/>
    </source>
</evidence>
<reference evidence="14 17" key="2">
    <citation type="submission" date="2020-02" db="EMBL/GenBank/DDBJ databases">
        <title>WGS of Micromonospora spp. isolated from hot spring.</title>
        <authorList>
            <person name="Thawai C."/>
        </authorList>
    </citation>
    <scope>NUCLEOTIDE SEQUENCE [LARGE SCALE GENOMIC DNA]</scope>
    <source>
        <strain evidence="14 17">TMS7</strain>
    </source>
</reference>
<dbReference type="InterPro" id="IPR048254">
    <property type="entry name" value="CDP_ALCOHOL_P_TRANSF_CS"/>
</dbReference>
<evidence type="ECO:0000256" key="8">
    <source>
        <dbReference type="ARBA" id="ARBA00023136"/>
    </source>
</evidence>
<accession>A0AAJ2ZFT1</accession>
<evidence type="ECO:0000256" key="1">
    <source>
        <dbReference type="ARBA" id="ARBA00004141"/>
    </source>
</evidence>
<dbReference type="InterPro" id="IPR050324">
    <property type="entry name" value="CDP-alcohol_PTase-I"/>
</dbReference>